<proteinExistence type="predicted"/>
<organism evidence="2 3">
    <name type="scientific">Symbiopectobacterium purcellii</name>
    <dbReference type="NCBI Taxonomy" id="2871826"/>
    <lineage>
        <taxon>Bacteria</taxon>
        <taxon>Pseudomonadati</taxon>
        <taxon>Pseudomonadota</taxon>
        <taxon>Gammaproteobacteria</taxon>
        <taxon>Enterobacterales</taxon>
        <taxon>Enterobacteriaceae</taxon>
    </lineage>
</organism>
<protein>
    <recommendedName>
        <fullName evidence="4">Nitric oxide reductase</fullName>
    </recommendedName>
</protein>
<feature type="transmembrane region" description="Helical" evidence="1">
    <location>
        <begin position="175"/>
        <end position="191"/>
    </location>
</feature>
<dbReference type="EMBL" id="CP081864">
    <property type="protein sequence ID" value="QZN96858.1"/>
    <property type="molecule type" value="Genomic_DNA"/>
</dbReference>
<sequence length="215" mass="25343">MKLDKTLYPHTVAIAIFAISLLYTGNRLFSLQSQAVLAIETFQSLWLLFGALFTWCYIRPLRCETDDKSFWLWSISWWILLFGRGISWGRDYFPDEPKLYFRIISIVLIGVTACALLLPVIRREIIRRFRQERLPVWDIVLLVLYFVIVDTIEHHRLFAFLFVYDTARTDLLEELFELPFMFSLFAVAFLLQRNDKQAGAKTLPVSRSVLHDVRN</sequence>
<evidence type="ECO:0000256" key="1">
    <source>
        <dbReference type="SAM" id="Phobius"/>
    </source>
</evidence>
<evidence type="ECO:0000313" key="2">
    <source>
        <dbReference type="EMBL" id="QZN96858.1"/>
    </source>
</evidence>
<keyword evidence="3" id="KW-1185">Reference proteome</keyword>
<feature type="transmembrane region" description="Helical" evidence="1">
    <location>
        <begin position="139"/>
        <end position="163"/>
    </location>
</feature>
<accession>A0ABX9AQ43</accession>
<evidence type="ECO:0000313" key="3">
    <source>
        <dbReference type="Proteomes" id="UP000825886"/>
    </source>
</evidence>
<feature type="transmembrane region" description="Helical" evidence="1">
    <location>
        <begin position="99"/>
        <end position="118"/>
    </location>
</feature>
<name>A0ABX9AQ43_9ENTR</name>
<feature type="transmembrane region" description="Helical" evidence="1">
    <location>
        <begin position="35"/>
        <end position="58"/>
    </location>
</feature>
<dbReference type="Proteomes" id="UP000825886">
    <property type="component" value="Chromosome"/>
</dbReference>
<feature type="transmembrane region" description="Helical" evidence="1">
    <location>
        <begin position="7"/>
        <end position="23"/>
    </location>
</feature>
<keyword evidence="1" id="KW-1133">Transmembrane helix</keyword>
<evidence type="ECO:0008006" key="4">
    <source>
        <dbReference type="Google" id="ProtNLM"/>
    </source>
</evidence>
<keyword evidence="1" id="KW-0472">Membrane</keyword>
<feature type="transmembrane region" description="Helical" evidence="1">
    <location>
        <begin position="70"/>
        <end position="87"/>
    </location>
</feature>
<reference evidence="2 3" key="1">
    <citation type="submission" date="2021-08" db="EMBL/GenBank/DDBJ databases">
        <title>Culture and genomic analysis of Symbiopectobacterium purcellii sp. nov. gen. nov., isolated from the leafhopper Empoasca decipiens.</title>
        <authorList>
            <person name="Nadal-Jimenez P."/>
            <person name="Siozios S."/>
            <person name="Halliday N."/>
            <person name="Camara M."/>
            <person name="Hurst G.D.D."/>
        </authorList>
    </citation>
    <scope>NUCLEOTIDE SEQUENCE [LARGE SCALE GENOMIC DNA]</scope>
    <source>
        <strain evidence="2 3">SyEd1</strain>
    </source>
</reference>
<dbReference type="RefSeq" id="WP_222159874.1">
    <property type="nucleotide sequence ID" value="NZ_CP081864.1"/>
</dbReference>
<keyword evidence="1" id="KW-0812">Transmembrane</keyword>
<gene>
    <name evidence="2" type="ORF">K6K13_05475</name>
</gene>